<accession>A0A397U7C3</accession>
<evidence type="ECO:0000313" key="1">
    <source>
        <dbReference type="EMBL" id="RIB03223.1"/>
    </source>
</evidence>
<dbReference type="Proteomes" id="UP000266673">
    <property type="component" value="Unassembled WGS sequence"/>
</dbReference>
<dbReference type="AlphaFoldDB" id="A0A397U7C3"/>
<organism evidence="1 2">
    <name type="scientific">Gigaspora rosea</name>
    <dbReference type="NCBI Taxonomy" id="44941"/>
    <lineage>
        <taxon>Eukaryota</taxon>
        <taxon>Fungi</taxon>
        <taxon>Fungi incertae sedis</taxon>
        <taxon>Mucoromycota</taxon>
        <taxon>Glomeromycotina</taxon>
        <taxon>Glomeromycetes</taxon>
        <taxon>Diversisporales</taxon>
        <taxon>Gigasporaceae</taxon>
        <taxon>Gigaspora</taxon>
    </lineage>
</organism>
<reference evidence="1 2" key="1">
    <citation type="submission" date="2018-06" db="EMBL/GenBank/DDBJ databases">
        <title>Comparative genomics reveals the genomic features of Rhizophagus irregularis, R. cerebriforme, R. diaphanum and Gigaspora rosea, and their symbiotic lifestyle signature.</title>
        <authorList>
            <person name="Morin E."/>
            <person name="San Clemente H."/>
            <person name="Chen E.C.H."/>
            <person name="De La Providencia I."/>
            <person name="Hainaut M."/>
            <person name="Kuo A."/>
            <person name="Kohler A."/>
            <person name="Murat C."/>
            <person name="Tang N."/>
            <person name="Roy S."/>
            <person name="Loubradou J."/>
            <person name="Henrissat B."/>
            <person name="Grigoriev I.V."/>
            <person name="Corradi N."/>
            <person name="Roux C."/>
            <person name="Martin F.M."/>
        </authorList>
    </citation>
    <scope>NUCLEOTIDE SEQUENCE [LARGE SCALE GENOMIC DNA]</scope>
    <source>
        <strain evidence="1 2">DAOM 194757</strain>
    </source>
</reference>
<evidence type="ECO:0000313" key="2">
    <source>
        <dbReference type="Proteomes" id="UP000266673"/>
    </source>
</evidence>
<dbReference type="EMBL" id="QKWP01002474">
    <property type="protein sequence ID" value="RIB03223.1"/>
    <property type="molecule type" value="Genomic_DNA"/>
</dbReference>
<name>A0A397U7C3_9GLOM</name>
<comment type="caution">
    <text evidence="1">The sequence shown here is derived from an EMBL/GenBank/DDBJ whole genome shotgun (WGS) entry which is preliminary data.</text>
</comment>
<sequence length="71" mass="8765">MCKRSKQGLLRIKYYKLIKKDTIRKKYCFDLYHVEESPYKFNYVVDEIKDDDLIAYSLFFYYRNSRRCGAN</sequence>
<gene>
    <name evidence="1" type="ORF">C2G38_2123554</name>
</gene>
<protein>
    <submittedName>
        <fullName evidence="1">Uncharacterized protein</fullName>
    </submittedName>
</protein>
<keyword evidence="2" id="KW-1185">Reference proteome</keyword>
<proteinExistence type="predicted"/>